<dbReference type="eggNOG" id="KOG0017">
    <property type="taxonomic scope" value="Eukaryota"/>
</dbReference>
<dbReference type="PROSITE" id="PS50994">
    <property type="entry name" value="INTEGRASE"/>
    <property type="match status" value="1"/>
</dbReference>
<dbReference type="Pfam" id="PF14223">
    <property type="entry name" value="Retrotran_gag_2"/>
    <property type="match status" value="1"/>
</dbReference>
<keyword evidence="8" id="KW-1185">Reference proteome</keyword>
<dbReference type="CDD" id="cd09272">
    <property type="entry name" value="RNase_HI_RT_Ty1"/>
    <property type="match status" value="1"/>
</dbReference>
<keyword evidence="2" id="KW-0479">Metal-binding</keyword>
<evidence type="ECO:0000313" key="7">
    <source>
        <dbReference type="EMBL" id="EOY11267.1"/>
    </source>
</evidence>
<evidence type="ECO:0000256" key="4">
    <source>
        <dbReference type="ARBA" id="ARBA00022801"/>
    </source>
</evidence>
<keyword evidence="3" id="KW-0064">Aspartyl protease</keyword>
<keyword evidence="4" id="KW-0378">Hydrolase</keyword>
<dbReference type="InterPro" id="IPR001584">
    <property type="entry name" value="Integrase_cat-core"/>
</dbReference>
<accession>A0A061F3M7</accession>
<protein>
    <recommendedName>
        <fullName evidence="6">Integrase catalytic domain-containing protein</fullName>
    </recommendedName>
</protein>
<evidence type="ECO:0000256" key="1">
    <source>
        <dbReference type="ARBA" id="ARBA00022670"/>
    </source>
</evidence>
<evidence type="ECO:0000259" key="6">
    <source>
        <dbReference type="PROSITE" id="PS50994"/>
    </source>
</evidence>
<dbReference type="SUPFAM" id="SSF57756">
    <property type="entry name" value="Retrovirus zinc finger-like domains"/>
    <property type="match status" value="1"/>
</dbReference>
<dbReference type="Gene3D" id="3.30.420.10">
    <property type="entry name" value="Ribonuclease H-like superfamily/Ribonuclease H"/>
    <property type="match status" value="1"/>
</dbReference>
<dbReference type="InterPro" id="IPR036875">
    <property type="entry name" value="Znf_CCHC_sf"/>
</dbReference>
<dbReference type="FunCoup" id="A0A061F3M7">
    <property type="interactions" value="18"/>
</dbReference>
<dbReference type="Pfam" id="PF00665">
    <property type="entry name" value="rve"/>
    <property type="match status" value="1"/>
</dbReference>
<dbReference type="GO" id="GO:0004190">
    <property type="term" value="F:aspartic-type endopeptidase activity"/>
    <property type="evidence" value="ECO:0007669"/>
    <property type="project" value="UniProtKB-KW"/>
</dbReference>
<dbReference type="OMA" id="GMKTIAN"/>
<evidence type="ECO:0000256" key="3">
    <source>
        <dbReference type="ARBA" id="ARBA00022750"/>
    </source>
</evidence>
<dbReference type="InterPro" id="IPR013103">
    <property type="entry name" value="RVT_2"/>
</dbReference>
<dbReference type="GO" id="GO:0003676">
    <property type="term" value="F:nucleic acid binding"/>
    <property type="evidence" value="ECO:0007669"/>
    <property type="project" value="InterPro"/>
</dbReference>
<dbReference type="GO" id="GO:0008270">
    <property type="term" value="F:zinc ion binding"/>
    <property type="evidence" value="ECO:0007669"/>
    <property type="project" value="InterPro"/>
</dbReference>
<dbReference type="SUPFAM" id="SSF56672">
    <property type="entry name" value="DNA/RNA polymerases"/>
    <property type="match status" value="1"/>
</dbReference>
<dbReference type="InParanoid" id="A0A061F3M7"/>
<dbReference type="InterPro" id="IPR012337">
    <property type="entry name" value="RNaseH-like_sf"/>
</dbReference>
<dbReference type="InterPro" id="IPR025724">
    <property type="entry name" value="GAG-pre-integrase_dom"/>
</dbReference>
<evidence type="ECO:0000256" key="5">
    <source>
        <dbReference type="SAM" id="MobiDB-lite"/>
    </source>
</evidence>
<dbReference type="Pfam" id="PF22936">
    <property type="entry name" value="Pol_BBD"/>
    <property type="match status" value="1"/>
</dbReference>
<evidence type="ECO:0000313" key="8">
    <source>
        <dbReference type="Proteomes" id="UP000026915"/>
    </source>
</evidence>
<dbReference type="InterPro" id="IPR039537">
    <property type="entry name" value="Retrotran_Ty1/copia-like"/>
</dbReference>
<dbReference type="GO" id="GO:0015074">
    <property type="term" value="P:DNA integration"/>
    <property type="evidence" value="ECO:0007669"/>
    <property type="project" value="InterPro"/>
</dbReference>
<dbReference type="PANTHER" id="PTHR42648:SF18">
    <property type="entry name" value="RETROTRANSPOSON, UNCLASSIFIED-LIKE PROTEIN"/>
    <property type="match status" value="1"/>
</dbReference>
<sequence length="1318" mass="151106">MASSNYSIAAPPVFNGNNYPMWAVKMKAYLKAFDLWEVVEVGGDPPARQANPTIAQMKQYNEEVAKRFKALSCIHSAVTDAIFVRIMACESAKEAWDKIKEEFHGSDRTRQIQILNLLREFEVLKMKDEETMKDYSDKVLRVVNQLRLFGENITERRVVNKFLVSLPEKFESKISSLEDSKDLTTMSVSELINALQAQEQRRALRQEDHVEAALAARRVDKRTSSGSHKKSEYEKKDKDKRYEEKKQGKKWQFPPCSYCKKKNHIERYCWYRPHVKCRACNQKGHVEKVCKNKENRVEEKAAIVEQKEDAEETLFMVIESNDSKKDSIWLIDSACSTHITGKIKNFLDLNKAYKSTVEIGDGNLLKIAGRGTVGITTKKGMKTIANVCFAPEVTQNLLSVGQLVKEKNSLLFKDELCTIFDPSGREIATVKMRNKCFPLDLNEAGHMAYKCVSNEARLWHRRLGHINYQFIKNMGSLNLVNDMPIITEVEKTCEVCLQGKQSRHPFPKQSQTRTANRLQLIHTDICGPIGTLSLNGNKYFILFIDDFSRFCWIFFLKQKSEAIQYFMKFKVLVEKQTDQKIKALRSDNGSEYTSNEFKALLTQEGIKQFLTVPYSPQQNGVSERKNRTIMEMIRCLLFEQQMPKYFWAEAANFAVTLQNLIPTTALNSMTPFEVWHGYKPSISNVKVFGCIAYAQVPQQKRTKLDSKTQISINLGYSSVSKGYRLFNVETKKVFISRDVVFNEDIHWNWMKNEIAENNNDNVAVNLDVFEEEAGHELDDNIDDMPVRGIRSLQDIYEQCNVAITDPCSYIEAASDEQWKLAMEAEMTMIKRNQTWILVDRPKHQRVISVKWIFRTKLNSDGSINKLKARLVVRGFSQVHGVDFFETFAPVARHDTIRLLVALAGREKWRIWHMDVKSAFLNGTISEDIYVEQPEGFVEKGKEDKVCKLIKALYGLKQAPRAWYKKIDAYLRSNKFFCSESEPTLYVKSSLGKIQLIVSVYVDDLLITGPNKSDLNSFRNKMKSEFDMSDLGEMSYFLGLEIQQRSDFICLHQKKYAGELLKRFKMEGCKPVSTPLTTGTKLCKDDGSTLVDVTQYRKLIGCLLYLSASRPDIMYTTSLLSRFMQSPTKTHLTAAKRVLRYVKGTLNYGLLYGQVENKELEGYSDSDWAGSYDDSKSTSGYCFSFGSAMFSWNSKKQDIVAQSSAEAEYVAAASATNQALWLRKVLLDLKFEQINPTVLWLDNQSAIALAKNPINHSRTKHIRIKFHVIREAVTNNEVVVNYCGTDDQIADIFTKGLCREKFELLRSKLGMGNVDFKEV</sequence>
<dbReference type="SUPFAM" id="SSF53098">
    <property type="entry name" value="Ribonuclease H-like"/>
    <property type="match status" value="1"/>
</dbReference>
<keyword evidence="1" id="KW-0645">Protease</keyword>
<dbReference type="InterPro" id="IPR036397">
    <property type="entry name" value="RNaseH_sf"/>
</dbReference>
<dbReference type="Proteomes" id="UP000026915">
    <property type="component" value="Chromosome 5"/>
</dbReference>
<evidence type="ECO:0000256" key="2">
    <source>
        <dbReference type="ARBA" id="ARBA00022723"/>
    </source>
</evidence>
<dbReference type="Pfam" id="PF13976">
    <property type="entry name" value="gag_pre-integrs"/>
    <property type="match status" value="1"/>
</dbReference>
<dbReference type="InterPro" id="IPR057670">
    <property type="entry name" value="SH3_retrovirus"/>
</dbReference>
<proteinExistence type="predicted"/>
<dbReference type="InterPro" id="IPR001878">
    <property type="entry name" value="Znf_CCHC"/>
</dbReference>
<reference evidence="7 8" key="1">
    <citation type="journal article" date="2013" name="Genome Biol.">
        <title>The genome sequence of the most widely cultivated cacao type and its use to identify candidate genes regulating pod color.</title>
        <authorList>
            <person name="Motamayor J.C."/>
            <person name="Mockaitis K."/>
            <person name="Schmutz J."/>
            <person name="Haiminen N."/>
            <person name="Iii D.L."/>
            <person name="Cornejo O."/>
            <person name="Findley S.D."/>
            <person name="Zheng P."/>
            <person name="Utro F."/>
            <person name="Royaert S."/>
            <person name="Saski C."/>
            <person name="Jenkins J."/>
            <person name="Podicheti R."/>
            <person name="Zhao M."/>
            <person name="Scheffler B.E."/>
            <person name="Stack J.C."/>
            <person name="Feltus F.A."/>
            <person name="Mustiga G.M."/>
            <person name="Amores F."/>
            <person name="Phillips W."/>
            <person name="Marelli J.P."/>
            <person name="May G.D."/>
            <person name="Shapiro H."/>
            <person name="Ma J."/>
            <person name="Bustamante C.D."/>
            <person name="Schnell R.J."/>
            <person name="Main D."/>
            <person name="Gilbert D."/>
            <person name="Parida L."/>
            <person name="Kuhn D.N."/>
        </authorList>
    </citation>
    <scope>NUCLEOTIDE SEQUENCE [LARGE SCALE GENOMIC DNA]</scope>
    <source>
        <strain evidence="8">cv. Matina 1-6</strain>
    </source>
</reference>
<dbReference type="Pfam" id="PF07727">
    <property type="entry name" value="RVT_2"/>
    <property type="match status" value="1"/>
</dbReference>
<dbReference type="GO" id="GO:0006508">
    <property type="term" value="P:proteolysis"/>
    <property type="evidence" value="ECO:0007669"/>
    <property type="project" value="UniProtKB-KW"/>
</dbReference>
<dbReference type="PANTHER" id="PTHR42648">
    <property type="entry name" value="TRANSPOSASE, PUTATIVE-RELATED"/>
    <property type="match status" value="1"/>
</dbReference>
<dbReference type="HOGENOM" id="CLU_001650_5_1_1"/>
<dbReference type="Pfam" id="PF25597">
    <property type="entry name" value="SH3_retrovirus"/>
    <property type="match status" value="1"/>
</dbReference>
<feature type="domain" description="Integrase catalytic" evidence="6">
    <location>
        <begin position="503"/>
        <end position="679"/>
    </location>
</feature>
<dbReference type="InterPro" id="IPR043502">
    <property type="entry name" value="DNA/RNA_pol_sf"/>
</dbReference>
<organism evidence="7 8">
    <name type="scientific">Theobroma cacao</name>
    <name type="common">Cacao</name>
    <name type="synonym">Cocoa</name>
    <dbReference type="NCBI Taxonomy" id="3641"/>
    <lineage>
        <taxon>Eukaryota</taxon>
        <taxon>Viridiplantae</taxon>
        <taxon>Streptophyta</taxon>
        <taxon>Embryophyta</taxon>
        <taxon>Tracheophyta</taxon>
        <taxon>Spermatophyta</taxon>
        <taxon>Magnoliopsida</taxon>
        <taxon>eudicotyledons</taxon>
        <taxon>Gunneridae</taxon>
        <taxon>Pentapetalae</taxon>
        <taxon>rosids</taxon>
        <taxon>malvids</taxon>
        <taxon>Malvales</taxon>
        <taxon>Malvaceae</taxon>
        <taxon>Byttnerioideae</taxon>
        <taxon>Theobroma</taxon>
    </lineage>
</organism>
<feature type="region of interest" description="Disordered" evidence="5">
    <location>
        <begin position="217"/>
        <end position="246"/>
    </location>
</feature>
<dbReference type="SMART" id="SM00343">
    <property type="entry name" value="ZnF_C2HC"/>
    <property type="match status" value="2"/>
</dbReference>
<gene>
    <name evidence="7" type="ORF">TCM_026511</name>
</gene>
<dbReference type="EMBL" id="CM001883">
    <property type="protein sequence ID" value="EOY11267.1"/>
    <property type="molecule type" value="Genomic_DNA"/>
</dbReference>
<dbReference type="Gramene" id="EOY11267">
    <property type="protein sequence ID" value="EOY11267"/>
    <property type="gene ID" value="TCM_026511"/>
</dbReference>
<dbReference type="InterPro" id="IPR054722">
    <property type="entry name" value="PolX-like_BBD"/>
</dbReference>
<name>A0A061F3M7_THECC</name>